<dbReference type="Pfam" id="PF05099">
    <property type="entry name" value="TerB"/>
    <property type="match status" value="1"/>
</dbReference>
<comment type="caution">
    <text evidence="2">The sequence shown here is derived from an EMBL/GenBank/DDBJ whole genome shotgun (WGS) entry which is preliminary data.</text>
</comment>
<reference evidence="3" key="1">
    <citation type="journal article" date="2019" name="Int. J. Syst. Evol. Microbiol.">
        <title>The Global Catalogue of Microorganisms (GCM) 10K type strain sequencing project: providing services to taxonomists for standard genome sequencing and annotation.</title>
        <authorList>
            <consortium name="The Broad Institute Genomics Platform"/>
            <consortium name="The Broad Institute Genome Sequencing Center for Infectious Disease"/>
            <person name="Wu L."/>
            <person name="Ma J."/>
        </authorList>
    </citation>
    <scope>NUCLEOTIDE SEQUENCE [LARGE SCALE GENOMIC DNA]</scope>
    <source>
        <strain evidence="3">CGMCC 1.15928</strain>
    </source>
</reference>
<evidence type="ECO:0000259" key="1">
    <source>
        <dbReference type="Pfam" id="PF05099"/>
    </source>
</evidence>
<dbReference type="SUPFAM" id="SSF158682">
    <property type="entry name" value="TerB-like"/>
    <property type="match status" value="1"/>
</dbReference>
<evidence type="ECO:0000313" key="2">
    <source>
        <dbReference type="EMBL" id="GGB73378.1"/>
    </source>
</evidence>
<dbReference type="Proteomes" id="UP000628854">
    <property type="component" value="Unassembled WGS sequence"/>
</dbReference>
<protein>
    <recommendedName>
        <fullName evidence="1">Co-chaperone DjlA N-terminal domain-containing protein</fullName>
    </recommendedName>
</protein>
<dbReference type="Gene3D" id="1.10.3680.10">
    <property type="entry name" value="TerB-like"/>
    <property type="match status" value="1"/>
</dbReference>
<keyword evidence="3" id="KW-1185">Reference proteome</keyword>
<organism evidence="2 3">
    <name type="scientific">Henriciella pelagia</name>
    <dbReference type="NCBI Taxonomy" id="1977912"/>
    <lineage>
        <taxon>Bacteria</taxon>
        <taxon>Pseudomonadati</taxon>
        <taxon>Pseudomonadota</taxon>
        <taxon>Alphaproteobacteria</taxon>
        <taxon>Hyphomonadales</taxon>
        <taxon>Hyphomonadaceae</taxon>
        <taxon>Henriciella</taxon>
    </lineage>
</organism>
<evidence type="ECO:0000313" key="3">
    <source>
        <dbReference type="Proteomes" id="UP000628854"/>
    </source>
</evidence>
<proteinExistence type="predicted"/>
<sequence>MHILLALLGFLTFIAVWYWRLKMLHGAARDGYNAAKGLANKPRELDFRRRRARKGGLETVKDPREAAAVMMLEIARTRGAITEKQEAAMRAEMIEHFGFSDSTAEEMVTQAGWLTRNAPASHIVVGRMSEVIVKSPGMGHKEFDELASMLENVAVADGDVSIMERDLIQIWRQKAGLN</sequence>
<accession>A0ABQ1JS53</accession>
<name>A0ABQ1JS53_9PROT</name>
<dbReference type="RefSeq" id="WP_084392019.1">
    <property type="nucleotide sequence ID" value="NZ_BMKF01000002.1"/>
</dbReference>
<dbReference type="EMBL" id="BMKF01000002">
    <property type="protein sequence ID" value="GGB73378.1"/>
    <property type="molecule type" value="Genomic_DNA"/>
</dbReference>
<dbReference type="InterPro" id="IPR007791">
    <property type="entry name" value="DjlA_N"/>
</dbReference>
<feature type="domain" description="Co-chaperone DjlA N-terminal" evidence="1">
    <location>
        <begin position="65"/>
        <end position="169"/>
    </location>
</feature>
<dbReference type="InterPro" id="IPR029024">
    <property type="entry name" value="TerB-like"/>
</dbReference>
<gene>
    <name evidence="2" type="ORF">GCM10011503_22580</name>
</gene>